<keyword evidence="2" id="KW-1185">Reference proteome</keyword>
<gene>
    <name evidence="1" type="ORF">M413DRAFT_9436</name>
</gene>
<proteinExistence type="predicted"/>
<dbReference type="HOGENOM" id="CLU_1835410_0_0_1"/>
<reference evidence="1 2" key="1">
    <citation type="submission" date="2014-04" db="EMBL/GenBank/DDBJ databases">
        <authorList>
            <consortium name="DOE Joint Genome Institute"/>
            <person name="Kuo A."/>
            <person name="Gay G."/>
            <person name="Dore J."/>
            <person name="Kohler A."/>
            <person name="Nagy L.G."/>
            <person name="Floudas D."/>
            <person name="Copeland A."/>
            <person name="Barry K.W."/>
            <person name="Cichocki N."/>
            <person name="Veneault-Fourrey C."/>
            <person name="LaButti K."/>
            <person name="Lindquist E.A."/>
            <person name="Lipzen A."/>
            <person name="Lundell T."/>
            <person name="Morin E."/>
            <person name="Murat C."/>
            <person name="Sun H."/>
            <person name="Tunlid A."/>
            <person name="Henrissat B."/>
            <person name="Grigoriev I.V."/>
            <person name="Hibbett D.S."/>
            <person name="Martin F."/>
            <person name="Nordberg H.P."/>
            <person name="Cantor M.N."/>
            <person name="Hua S.X."/>
        </authorList>
    </citation>
    <scope>NUCLEOTIDE SEQUENCE [LARGE SCALE GENOMIC DNA]</scope>
    <source>
        <strain evidence="2">h7</strain>
    </source>
</reference>
<name>A0A0C2YTG2_HEBCY</name>
<protein>
    <submittedName>
        <fullName evidence="1">Uncharacterized protein</fullName>
    </submittedName>
</protein>
<reference evidence="2" key="2">
    <citation type="submission" date="2015-01" db="EMBL/GenBank/DDBJ databases">
        <title>Evolutionary Origins and Diversification of the Mycorrhizal Mutualists.</title>
        <authorList>
            <consortium name="DOE Joint Genome Institute"/>
            <consortium name="Mycorrhizal Genomics Consortium"/>
            <person name="Kohler A."/>
            <person name="Kuo A."/>
            <person name="Nagy L.G."/>
            <person name="Floudas D."/>
            <person name="Copeland A."/>
            <person name="Barry K.W."/>
            <person name="Cichocki N."/>
            <person name="Veneault-Fourrey C."/>
            <person name="LaButti K."/>
            <person name="Lindquist E.A."/>
            <person name="Lipzen A."/>
            <person name="Lundell T."/>
            <person name="Morin E."/>
            <person name="Murat C."/>
            <person name="Riley R."/>
            <person name="Ohm R."/>
            <person name="Sun H."/>
            <person name="Tunlid A."/>
            <person name="Henrissat B."/>
            <person name="Grigoriev I.V."/>
            <person name="Hibbett D.S."/>
            <person name="Martin F."/>
        </authorList>
    </citation>
    <scope>NUCLEOTIDE SEQUENCE [LARGE SCALE GENOMIC DNA]</scope>
    <source>
        <strain evidence="2">h7</strain>
    </source>
</reference>
<sequence length="140" mass="16022">MLRQEFIFKLRIGTHIGGHAPKPTMKHWKRGFMLRQDVGGTPSFSFSSCGLFIFKLRIGTHIGGHAPKPTMKHWKRGFMLRQDVGGTPSFSVQDDNQVHDRTWNLPAGKPYRAMSAKILSNRASSKKYYEKYPFPILRCA</sequence>
<evidence type="ECO:0000313" key="1">
    <source>
        <dbReference type="EMBL" id="KIM44292.1"/>
    </source>
</evidence>
<accession>A0A0C2YTG2</accession>
<dbReference type="Proteomes" id="UP000053424">
    <property type="component" value="Unassembled WGS sequence"/>
</dbReference>
<organism evidence="1 2">
    <name type="scientific">Hebeloma cylindrosporum</name>
    <dbReference type="NCBI Taxonomy" id="76867"/>
    <lineage>
        <taxon>Eukaryota</taxon>
        <taxon>Fungi</taxon>
        <taxon>Dikarya</taxon>
        <taxon>Basidiomycota</taxon>
        <taxon>Agaricomycotina</taxon>
        <taxon>Agaricomycetes</taxon>
        <taxon>Agaricomycetidae</taxon>
        <taxon>Agaricales</taxon>
        <taxon>Agaricineae</taxon>
        <taxon>Hymenogastraceae</taxon>
        <taxon>Hebeloma</taxon>
    </lineage>
</organism>
<dbReference type="EMBL" id="KN831774">
    <property type="protein sequence ID" value="KIM44292.1"/>
    <property type="molecule type" value="Genomic_DNA"/>
</dbReference>
<evidence type="ECO:0000313" key="2">
    <source>
        <dbReference type="Proteomes" id="UP000053424"/>
    </source>
</evidence>
<dbReference type="AlphaFoldDB" id="A0A0C2YTG2"/>